<evidence type="ECO:0000256" key="6">
    <source>
        <dbReference type="ARBA" id="ARBA00031113"/>
    </source>
</evidence>
<organism evidence="8">
    <name type="scientific">Homavirus sp</name>
    <dbReference type="NCBI Taxonomy" id="2487769"/>
    <lineage>
        <taxon>Viruses</taxon>
        <taxon>Varidnaviria</taxon>
        <taxon>Bamfordvirae</taxon>
        <taxon>Nucleocytoviricota</taxon>
        <taxon>Megaviricetes</taxon>
        <taxon>Imitervirales</taxon>
        <taxon>Mimiviridae</taxon>
        <taxon>Klosneuvirinae</taxon>
    </lineage>
</organism>
<dbReference type="Gene3D" id="1.10.287.40">
    <property type="entry name" value="Serine-tRNA synthetase, tRNA binding domain"/>
    <property type="match status" value="1"/>
</dbReference>
<dbReference type="InterPro" id="IPR002314">
    <property type="entry name" value="aa-tRNA-synt_IIb"/>
</dbReference>
<evidence type="ECO:0000256" key="4">
    <source>
        <dbReference type="ARBA" id="ARBA00022840"/>
    </source>
</evidence>
<dbReference type="EMBL" id="MK072335">
    <property type="protein sequence ID" value="AYV82050.1"/>
    <property type="molecule type" value="Genomic_DNA"/>
</dbReference>
<dbReference type="InterPro" id="IPR045864">
    <property type="entry name" value="aa-tRNA-synth_II/BPL/LPL"/>
</dbReference>
<dbReference type="InterPro" id="IPR002317">
    <property type="entry name" value="Ser-tRNA-ligase_type_1"/>
</dbReference>
<sequence>MNIIQIRADPELYKDNQRKRFKNPDTIDDILSIDTIWKSYTQKGEKLKMIKNKLDKCFKSAPINTNKGSEMTLDSLLIDEDIYTVDNLIDDILNDKKDINLLTHNQLKMVVTHIKKAIKDTDIIQDGLLHKRDGLIMELGNILNPFVPISNDELFNSTVSQVDNSVKLGYCLQLYKQPKVKLNHIDLLDKLGFTNSSDGIKVAGNRGYFLTGFGVKLNMALINYATDFLEKRNYTLMETPHFVNGELMGKITQLSDYNETLYKLENEDKYLIATSEQPMTGYFANKTLNLSELPVKFAGISSCYRKEVGAHGKNTRGIYRVHQFTKVEQFCVTSPETSWNCFNEMINISKEFYDSLNISYRIINIVSGVLNNAASMKYDLEALFPGSSDYCELVSCTNCLDYFSRRIKTKYNKTEFPHMLNCTLCANTRTLCCLVETYQVNNGIVIPEVLRPYLDNIDSVKFVK</sequence>
<dbReference type="PANTHER" id="PTHR11778">
    <property type="entry name" value="SERYL-TRNA SYNTHETASE"/>
    <property type="match status" value="1"/>
</dbReference>
<dbReference type="InterPro" id="IPR015866">
    <property type="entry name" value="Ser-tRNA-synth_1_N"/>
</dbReference>
<evidence type="ECO:0000313" key="8">
    <source>
        <dbReference type="EMBL" id="AYV82050.1"/>
    </source>
</evidence>
<dbReference type="GO" id="GO:0005524">
    <property type="term" value="F:ATP binding"/>
    <property type="evidence" value="ECO:0007669"/>
    <property type="project" value="UniProtKB-KW"/>
</dbReference>
<proteinExistence type="predicted"/>
<feature type="domain" description="Aminoacyl-transfer RNA synthetases class-II family profile" evidence="7">
    <location>
        <begin position="183"/>
        <end position="447"/>
    </location>
</feature>
<accession>A0A3G5A497</accession>
<dbReference type="SUPFAM" id="SSF55681">
    <property type="entry name" value="Class II aaRS and biotin synthetases"/>
    <property type="match status" value="1"/>
</dbReference>
<dbReference type="InterPro" id="IPR033729">
    <property type="entry name" value="SerRS_core"/>
</dbReference>
<evidence type="ECO:0000256" key="1">
    <source>
        <dbReference type="ARBA" id="ARBA00012840"/>
    </source>
</evidence>
<dbReference type="GO" id="GO:0004828">
    <property type="term" value="F:serine-tRNA ligase activity"/>
    <property type="evidence" value="ECO:0007669"/>
    <property type="project" value="UniProtKB-EC"/>
</dbReference>
<dbReference type="InterPro" id="IPR042103">
    <property type="entry name" value="SerRS_1_N_sf"/>
</dbReference>
<keyword evidence="3" id="KW-0547">Nucleotide-binding</keyword>
<dbReference type="PIRSF" id="PIRSF001529">
    <property type="entry name" value="Ser-tRNA-synth_IIa"/>
    <property type="match status" value="1"/>
</dbReference>
<keyword evidence="4" id="KW-0067">ATP-binding</keyword>
<dbReference type="Pfam" id="PF00587">
    <property type="entry name" value="tRNA-synt_2b"/>
    <property type="match status" value="1"/>
</dbReference>
<evidence type="ECO:0000256" key="2">
    <source>
        <dbReference type="ARBA" id="ARBA00022598"/>
    </source>
</evidence>
<dbReference type="EC" id="6.1.1.11" evidence="1"/>
<evidence type="ECO:0000256" key="5">
    <source>
        <dbReference type="ARBA" id="ARBA00023146"/>
    </source>
</evidence>
<protein>
    <recommendedName>
        <fullName evidence="1">serine--tRNA ligase</fullName>
        <ecNumber evidence="1">6.1.1.11</ecNumber>
    </recommendedName>
    <alternativeName>
        <fullName evidence="6">Seryl-tRNA synthetase</fullName>
    </alternativeName>
</protein>
<dbReference type="PROSITE" id="PS50862">
    <property type="entry name" value="AA_TRNA_LIGASE_II"/>
    <property type="match status" value="1"/>
</dbReference>
<gene>
    <name evidence="8" type="ORF">Homavirus4_13</name>
</gene>
<dbReference type="Gene3D" id="3.30.930.10">
    <property type="entry name" value="Bira Bifunctional Protein, Domain 2"/>
    <property type="match status" value="1"/>
</dbReference>
<dbReference type="PRINTS" id="PR00981">
    <property type="entry name" value="TRNASYNTHSER"/>
</dbReference>
<reference evidence="8" key="1">
    <citation type="submission" date="2018-10" db="EMBL/GenBank/DDBJ databases">
        <title>Hidden diversity of soil giant viruses.</title>
        <authorList>
            <person name="Schulz F."/>
            <person name="Alteio L."/>
            <person name="Goudeau D."/>
            <person name="Ryan E.M."/>
            <person name="Malmstrom R.R."/>
            <person name="Blanchard J."/>
            <person name="Woyke T."/>
        </authorList>
    </citation>
    <scope>NUCLEOTIDE SEQUENCE</scope>
    <source>
        <strain evidence="8">HOV1</strain>
    </source>
</reference>
<keyword evidence="5 8" id="KW-0030">Aminoacyl-tRNA synthetase</keyword>
<dbReference type="Pfam" id="PF02403">
    <property type="entry name" value="Seryl_tRNA_N"/>
    <property type="match status" value="1"/>
</dbReference>
<dbReference type="InterPro" id="IPR006195">
    <property type="entry name" value="aa-tRNA-synth_II"/>
</dbReference>
<keyword evidence="2" id="KW-0436">Ligase</keyword>
<evidence type="ECO:0000256" key="3">
    <source>
        <dbReference type="ARBA" id="ARBA00022741"/>
    </source>
</evidence>
<evidence type="ECO:0000259" key="7">
    <source>
        <dbReference type="PROSITE" id="PS50862"/>
    </source>
</evidence>
<name>A0A3G5A497_9VIRU</name>
<dbReference type="CDD" id="cd00770">
    <property type="entry name" value="SerRS_core"/>
    <property type="match status" value="1"/>
</dbReference>
<dbReference type="NCBIfam" id="TIGR00414">
    <property type="entry name" value="serS"/>
    <property type="match status" value="1"/>
</dbReference>